<name>A0ABD1C917_CARAN</name>
<comment type="caution">
    <text evidence="2">The sequence shown here is derived from an EMBL/GenBank/DDBJ whole genome shotgun (WGS) entry which is preliminary data.</text>
</comment>
<gene>
    <name evidence="2" type="ORF">V5N11_025602</name>
</gene>
<feature type="region of interest" description="Disordered" evidence="1">
    <location>
        <begin position="64"/>
        <end position="84"/>
    </location>
</feature>
<proteinExistence type="predicted"/>
<accession>A0ABD1C917</accession>
<dbReference type="AlphaFoldDB" id="A0ABD1C917"/>
<evidence type="ECO:0000256" key="1">
    <source>
        <dbReference type="SAM" id="MobiDB-lite"/>
    </source>
</evidence>
<evidence type="ECO:0000313" key="2">
    <source>
        <dbReference type="EMBL" id="KAL1225974.1"/>
    </source>
</evidence>
<sequence>MTDQKCDINKIIGDLTELENELKNIPTFKIATVKYNNEQTSERRSEEKRSLCDRVIGIFKKAKTEASNHASESRRGKQNTDEDADFEIRKLQNDIRQMKAAFVNLTEFQKNMKINLERDLPLEKLRAILKKTDIIKSRSQDLKETRRKVFNLKCEIPSLLNKQSSRWLSLTDSQTAEENDEINEDGQDIYLPSLHVSEDFKVSPAFEEILEKFEELDFNQKLCLLSFAVFPENREIKRTMLMYWWIGEEFIPYADSEGFISYAKSENLVTI</sequence>
<dbReference type="EMBL" id="JBANAX010000015">
    <property type="protein sequence ID" value="KAL1225974.1"/>
    <property type="molecule type" value="Genomic_DNA"/>
</dbReference>
<protein>
    <submittedName>
        <fullName evidence="2">Uncharacterized protein</fullName>
    </submittedName>
</protein>
<reference evidence="2 3" key="1">
    <citation type="submission" date="2024-04" db="EMBL/GenBank/DDBJ databases">
        <title>Genome assembly C_amara_ONT_v2.</title>
        <authorList>
            <person name="Yant L."/>
            <person name="Moore C."/>
            <person name="Slenker M."/>
        </authorList>
    </citation>
    <scope>NUCLEOTIDE SEQUENCE [LARGE SCALE GENOMIC DNA]</scope>
    <source>
        <tissue evidence="2">Leaf</tissue>
    </source>
</reference>
<evidence type="ECO:0000313" key="3">
    <source>
        <dbReference type="Proteomes" id="UP001558713"/>
    </source>
</evidence>
<keyword evidence="3" id="KW-1185">Reference proteome</keyword>
<organism evidence="2 3">
    <name type="scientific">Cardamine amara subsp. amara</name>
    <dbReference type="NCBI Taxonomy" id="228776"/>
    <lineage>
        <taxon>Eukaryota</taxon>
        <taxon>Viridiplantae</taxon>
        <taxon>Streptophyta</taxon>
        <taxon>Embryophyta</taxon>
        <taxon>Tracheophyta</taxon>
        <taxon>Spermatophyta</taxon>
        <taxon>Magnoliopsida</taxon>
        <taxon>eudicotyledons</taxon>
        <taxon>Gunneridae</taxon>
        <taxon>Pentapetalae</taxon>
        <taxon>rosids</taxon>
        <taxon>malvids</taxon>
        <taxon>Brassicales</taxon>
        <taxon>Brassicaceae</taxon>
        <taxon>Cardamineae</taxon>
        <taxon>Cardamine</taxon>
    </lineage>
</organism>
<dbReference type="Proteomes" id="UP001558713">
    <property type="component" value="Unassembled WGS sequence"/>
</dbReference>